<dbReference type="PANTHER" id="PTHR42859:SF17">
    <property type="entry name" value="ELECTRON TRANSPORT PROTEIN HYDN-RELATED"/>
    <property type="match status" value="1"/>
</dbReference>
<dbReference type="Gene3D" id="2.60.120.10">
    <property type="entry name" value="Jelly Rolls"/>
    <property type="match status" value="2"/>
</dbReference>
<feature type="domain" description="4Fe-4S ferredoxin-type" evidence="7">
    <location>
        <begin position="486"/>
        <end position="515"/>
    </location>
</feature>
<dbReference type="Proteomes" id="UP000315750">
    <property type="component" value="Chromosome"/>
</dbReference>
<dbReference type="CDD" id="cd16367">
    <property type="entry name" value="DMSOR_beta_like"/>
    <property type="match status" value="1"/>
</dbReference>
<evidence type="ECO:0000259" key="6">
    <source>
        <dbReference type="PROSITE" id="PS50042"/>
    </source>
</evidence>
<dbReference type="CDD" id="cd00038">
    <property type="entry name" value="CAP_ED"/>
    <property type="match status" value="2"/>
</dbReference>
<feature type="domain" description="4Fe-4S ferredoxin-type" evidence="7">
    <location>
        <begin position="417"/>
        <end position="449"/>
    </location>
</feature>
<proteinExistence type="predicted"/>
<dbReference type="PRINTS" id="PR00103">
    <property type="entry name" value="CAMPKINASE"/>
</dbReference>
<dbReference type="AlphaFoldDB" id="A0A518AKI9"/>
<dbReference type="KEGG" id="amuc:Pan181_13800"/>
<evidence type="ECO:0000313" key="9">
    <source>
        <dbReference type="Proteomes" id="UP000315750"/>
    </source>
</evidence>
<evidence type="ECO:0000256" key="2">
    <source>
        <dbReference type="ARBA" id="ARBA00022723"/>
    </source>
</evidence>
<evidence type="ECO:0000256" key="4">
    <source>
        <dbReference type="ARBA" id="ARBA00023004"/>
    </source>
</evidence>
<dbReference type="Pfam" id="PF13247">
    <property type="entry name" value="Fer4_11"/>
    <property type="match status" value="1"/>
</dbReference>
<dbReference type="Pfam" id="PF00027">
    <property type="entry name" value="cNMP_binding"/>
    <property type="match status" value="2"/>
</dbReference>
<dbReference type="GO" id="GO:0051539">
    <property type="term" value="F:4 iron, 4 sulfur cluster binding"/>
    <property type="evidence" value="ECO:0007669"/>
    <property type="project" value="UniProtKB-KW"/>
</dbReference>
<accession>A0A518AKI9</accession>
<dbReference type="RefSeq" id="WP_145246079.1">
    <property type="nucleotide sequence ID" value="NZ_CP036278.1"/>
</dbReference>
<evidence type="ECO:0000256" key="5">
    <source>
        <dbReference type="ARBA" id="ARBA00023014"/>
    </source>
</evidence>
<protein>
    <submittedName>
        <fullName evidence="8">NADH-dependent phenylglyoxylate dehydrogenase subunit beta</fullName>
        <ecNumber evidence="8">1.2.1.58</ecNumber>
    </submittedName>
</protein>
<dbReference type="InterPro" id="IPR018490">
    <property type="entry name" value="cNMP-bd_dom_sf"/>
</dbReference>
<evidence type="ECO:0000259" key="7">
    <source>
        <dbReference type="PROSITE" id="PS51379"/>
    </source>
</evidence>
<keyword evidence="3" id="KW-0677">Repeat</keyword>
<dbReference type="GO" id="GO:0046872">
    <property type="term" value="F:metal ion binding"/>
    <property type="evidence" value="ECO:0007669"/>
    <property type="project" value="UniProtKB-KW"/>
</dbReference>
<keyword evidence="5" id="KW-0411">Iron-sulfur</keyword>
<feature type="domain" description="Cyclic nucleotide-binding" evidence="6">
    <location>
        <begin position="235"/>
        <end position="365"/>
    </location>
</feature>
<dbReference type="InterPro" id="IPR017900">
    <property type="entry name" value="4Fe4S_Fe_S_CS"/>
</dbReference>
<dbReference type="SUPFAM" id="SSF54862">
    <property type="entry name" value="4Fe-4S ferredoxins"/>
    <property type="match status" value="1"/>
</dbReference>
<dbReference type="InterPro" id="IPR050294">
    <property type="entry name" value="RnfB_subfamily"/>
</dbReference>
<sequence>MSTAETTFARPARWDVPFSEMMSQRDVERLLGVEPFRSIDASRFPKSLPLNGILKNDARIVEFQSGDLVIREGDYGSSAFMLLHGTLHVALESLAAATTARAPQPRKSWLRAIAQVFASQQVPEIRERPVAVGLDDDLGLRGEGELAHVFLQDVPRVLDGNRTAKLEPGEFFGELAALARSPRTASVFAETTAVVLEIRWQGLRDIMRRAPAVQQHIDHLYRTNSLRVHLRETPLLADLPAAALDEVAAATEFASYGSFDWNIDFAKSEAMSPLEQIAREPLIAEEGSVVESLRLVRSGFVRMSRKFGAGHRTLAYLGKGQVLGAGELLVDVDEHPIRHEHSLRAVGHVDLLEIPIEVVRSAVLPHLSDARRTELQAASTRAMPEVNLDRLVADDEQAAPTPLVDFMVDQRLVNGTQAMVIDLDRCTRCDDCVRACATTHDGNPRFVREGPRFGRYQFASACMHCTDPVCMIGCPTGAIHRDIETGTVRINDSTCVGCATCANSCPYTNIQMVEVRDQLGHLVVDSMQELPIVKATKCDLCSDGLGGPACVRACSHDALVRLDMADLNQVAKWMNR</sequence>
<dbReference type="SUPFAM" id="SSF51206">
    <property type="entry name" value="cAMP-binding domain-like"/>
    <property type="match status" value="2"/>
</dbReference>
<dbReference type="PROSITE" id="PS00198">
    <property type="entry name" value="4FE4S_FER_1"/>
    <property type="match status" value="1"/>
</dbReference>
<dbReference type="InterPro" id="IPR000595">
    <property type="entry name" value="cNMP-bd_dom"/>
</dbReference>
<keyword evidence="4" id="KW-0408">Iron</keyword>
<name>A0A518AKI9_9BACT</name>
<evidence type="ECO:0000256" key="3">
    <source>
        <dbReference type="ARBA" id="ARBA00022737"/>
    </source>
</evidence>
<dbReference type="EC" id="1.2.1.58" evidence="8"/>
<organism evidence="8 9">
    <name type="scientific">Aeoliella mucimassa</name>
    <dbReference type="NCBI Taxonomy" id="2527972"/>
    <lineage>
        <taxon>Bacteria</taxon>
        <taxon>Pseudomonadati</taxon>
        <taxon>Planctomycetota</taxon>
        <taxon>Planctomycetia</taxon>
        <taxon>Pirellulales</taxon>
        <taxon>Lacipirellulaceae</taxon>
        <taxon>Aeoliella</taxon>
    </lineage>
</organism>
<keyword evidence="9" id="KW-1185">Reference proteome</keyword>
<keyword evidence="1" id="KW-0004">4Fe-4S</keyword>
<reference evidence="8 9" key="1">
    <citation type="submission" date="2019-02" db="EMBL/GenBank/DDBJ databases">
        <title>Deep-cultivation of Planctomycetes and their phenomic and genomic characterization uncovers novel biology.</title>
        <authorList>
            <person name="Wiegand S."/>
            <person name="Jogler M."/>
            <person name="Boedeker C."/>
            <person name="Pinto D."/>
            <person name="Vollmers J."/>
            <person name="Rivas-Marin E."/>
            <person name="Kohn T."/>
            <person name="Peeters S.H."/>
            <person name="Heuer A."/>
            <person name="Rast P."/>
            <person name="Oberbeckmann S."/>
            <person name="Bunk B."/>
            <person name="Jeske O."/>
            <person name="Meyerdierks A."/>
            <person name="Storesund J.E."/>
            <person name="Kallscheuer N."/>
            <person name="Luecker S."/>
            <person name="Lage O.M."/>
            <person name="Pohl T."/>
            <person name="Merkel B.J."/>
            <person name="Hornburger P."/>
            <person name="Mueller R.-W."/>
            <person name="Bruemmer F."/>
            <person name="Labrenz M."/>
            <person name="Spormann A.M."/>
            <person name="Op den Camp H."/>
            <person name="Overmann J."/>
            <person name="Amann R."/>
            <person name="Jetten M.S.M."/>
            <person name="Mascher T."/>
            <person name="Medema M.H."/>
            <person name="Devos D.P."/>
            <person name="Kaster A.-K."/>
            <person name="Ovreas L."/>
            <person name="Rohde M."/>
            <person name="Galperin M.Y."/>
            <person name="Jogler C."/>
        </authorList>
    </citation>
    <scope>NUCLEOTIDE SEQUENCE [LARGE SCALE GENOMIC DNA]</scope>
    <source>
        <strain evidence="8 9">Pan181</strain>
    </source>
</reference>
<keyword evidence="8" id="KW-0560">Oxidoreductase</keyword>
<evidence type="ECO:0000313" key="8">
    <source>
        <dbReference type="EMBL" id="QDU55194.1"/>
    </source>
</evidence>
<dbReference type="PROSITE" id="PS51379">
    <property type="entry name" value="4FE4S_FER_2"/>
    <property type="match status" value="2"/>
</dbReference>
<dbReference type="OrthoDB" id="9810688at2"/>
<gene>
    <name evidence="8" type="primary">padI</name>
    <name evidence="8" type="ORF">Pan181_13800</name>
</gene>
<dbReference type="GO" id="GO:0047110">
    <property type="term" value="F:phenylglyoxylate dehydrogenase (acylating) activity"/>
    <property type="evidence" value="ECO:0007669"/>
    <property type="project" value="UniProtKB-EC"/>
</dbReference>
<dbReference type="InterPro" id="IPR014710">
    <property type="entry name" value="RmlC-like_jellyroll"/>
</dbReference>
<evidence type="ECO:0000256" key="1">
    <source>
        <dbReference type="ARBA" id="ARBA00022485"/>
    </source>
</evidence>
<dbReference type="PROSITE" id="PS50042">
    <property type="entry name" value="CNMP_BINDING_3"/>
    <property type="match status" value="2"/>
</dbReference>
<dbReference type="Gene3D" id="3.30.70.20">
    <property type="match status" value="2"/>
</dbReference>
<feature type="domain" description="Cyclic nucleotide-binding" evidence="6">
    <location>
        <begin position="63"/>
        <end position="224"/>
    </location>
</feature>
<dbReference type="PANTHER" id="PTHR42859">
    <property type="entry name" value="OXIDOREDUCTASE"/>
    <property type="match status" value="1"/>
</dbReference>
<keyword evidence="2" id="KW-0479">Metal-binding</keyword>
<dbReference type="EMBL" id="CP036278">
    <property type="protein sequence ID" value="QDU55194.1"/>
    <property type="molecule type" value="Genomic_DNA"/>
</dbReference>
<dbReference type="InterPro" id="IPR017896">
    <property type="entry name" value="4Fe4S_Fe-S-bd"/>
</dbReference>